<dbReference type="RefSeq" id="WP_186440419.1">
    <property type="nucleotide sequence ID" value="NZ_LN889812.1"/>
</dbReference>
<reference evidence="3" key="1">
    <citation type="submission" date="2015-10" db="EMBL/GenBank/DDBJ databases">
        <authorList>
            <person name="Regsiter A."/>
            <person name="william w."/>
        </authorList>
    </citation>
    <scope>NUCLEOTIDE SEQUENCE [LARGE SCALE GENOMIC DNA]</scope>
</reference>
<name>A0A1J1LNE6_9CYAN</name>
<keyword evidence="3" id="KW-1185">Reference proteome</keyword>
<proteinExistence type="predicted"/>
<dbReference type="STRING" id="671072.PL9214640100"/>
<evidence type="ECO:0000313" key="2">
    <source>
        <dbReference type="EMBL" id="CUR34093.1"/>
    </source>
</evidence>
<feature type="region of interest" description="Disordered" evidence="1">
    <location>
        <begin position="1"/>
        <end position="25"/>
    </location>
</feature>
<evidence type="ECO:0000256" key="1">
    <source>
        <dbReference type="SAM" id="MobiDB-lite"/>
    </source>
</evidence>
<protein>
    <submittedName>
        <fullName evidence="2">Uncharacterized protein</fullName>
    </submittedName>
</protein>
<gene>
    <name evidence="2" type="ORF">PL9214640100</name>
</gene>
<accession>A0A1J1LNE6</accession>
<sequence length="54" mass="5885">MKATQNNSATTTNKTQKPSPDIRNNSLFTDMTAQEEVFVRGGWGGMVGRPKMPG</sequence>
<organism evidence="2 3">
    <name type="scientific">Planktothrix tepida PCC 9214</name>
    <dbReference type="NCBI Taxonomy" id="671072"/>
    <lineage>
        <taxon>Bacteria</taxon>
        <taxon>Bacillati</taxon>
        <taxon>Cyanobacteriota</taxon>
        <taxon>Cyanophyceae</taxon>
        <taxon>Oscillatoriophycideae</taxon>
        <taxon>Oscillatoriales</taxon>
        <taxon>Microcoleaceae</taxon>
        <taxon>Planktothrix</taxon>
    </lineage>
</organism>
<dbReference type="AlphaFoldDB" id="A0A1J1LNE6"/>
<dbReference type="Proteomes" id="UP000184315">
    <property type="component" value="Unassembled WGS sequence"/>
</dbReference>
<dbReference type="EMBL" id="CZDF01000171">
    <property type="protein sequence ID" value="CUR34093.1"/>
    <property type="molecule type" value="Genomic_DNA"/>
</dbReference>
<evidence type="ECO:0000313" key="3">
    <source>
        <dbReference type="Proteomes" id="UP000184315"/>
    </source>
</evidence>